<dbReference type="InterPro" id="IPR029526">
    <property type="entry name" value="PGBD"/>
</dbReference>
<protein>
    <recommendedName>
        <fullName evidence="1">PiggyBac transposable element-derived protein domain-containing protein</fullName>
    </recommendedName>
</protein>
<gene>
    <name evidence="2" type="ORF">P43SY_001165</name>
</gene>
<comment type="caution">
    <text evidence="2">The sequence shown here is derived from an EMBL/GenBank/DDBJ whole genome shotgun (WGS) entry which is preliminary data.</text>
</comment>
<dbReference type="Pfam" id="PF13843">
    <property type="entry name" value="DDE_Tnp_1_7"/>
    <property type="match status" value="1"/>
</dbReference>
<sequence length="459" mass="52719">MAVVELVPFKSFIQLWKELRKLGWTAKKPSGLGVSYRYIPPNGSLDGEEGRDFFTGSEIEGHDADTCDIDDDKDVLRTMSATGWTIFNEDEVGAVPRGTFGRFMSRKRFEDIARFMHFNNNADNTRFRDRAWKLRPVLQVVEKTFRRGFLLGKTISFDEGMVGSRHRMNPMRVYMSGKPTKWGTKFYMTCCAETSYCARIEICCRGEEADNTITRAVLRNVTKALQGLPAKRLIVTDSYYSSVTLSRELLKRGYYHHDQLRLQRYSIQKSVRMLKYYKSIFLGIVDMAIVNGYVVHRYENTARSKPVPTHAEYILRLHQELLAVTKLDMFSHPVAENLVSEPALASDHTLTQTTEIYKGKLRQYLCKVCSALSDKKQRSSETPFYCKACGRDRSGSVWLCNKVRLGQTLTCSQIWHTNWKNGTLIPAELRGKIRFCKRKRVSTVEEQEGSTQNASSMDE</sequence>
<keyword evidence="3" id="KW-1185">Reference proteome</keyword>
<dbReference type="EMBL" id="JAKCXM010000769">
    <property type="protein sequence ID" value="KAJ0391969.1"/>
    <property type="molecule type" value="Genomic_DNA"/>
</dbReference>
<reference evidence="2" key="1">
    <citation type="submission" date="2021-12" db="EMBL/GenBank/DDBJ databases">
        <title>Prjna785345.</title>
        <authorList>
            <person name="Rujirawat T."/>
            <person name="Krajaejun T."/>
        </authorList>
    </citation>
    <scope>NUCLEOTIDE SEQUENCE</scope>
    <source>
        <strain evidence="2">Pi057C3</strain>
    </source>
</reference>
<dbReference type="PANTHER" id="PTHR46599">
    <property type="entry name" value="PIGGYBAC TRANSPOSABLE ELEMENT-DERIVED PROTEIN 4"/>
    <property type="match status" value="1"/>
</dbReference>
<name>A0AAD5LS79_PYTIN</name>
<organism evidence="2 3">
    <name type="scientific">Pythium insidiosum</name>
    <name type="common">Pythiosis disease agent</name>
    <dbReference type="NCBI Taxonomy" id="114742"/>
    <lineage>
        <taxon>Eukaryota</taxon>
        <taxon>Sar</taxon>
        <taxon>Stramenopiles</taxon>
        <taxon>Oomycota</taxon>
        <taxon>Peronosporomycetes</taxon>
        <taxon>Pythiales</taxon>
        <taxon>Pythiaceae</taxon>
        <taxon>Pythium</taxon>
    </lineage>
</organism>
<feature type="domain" description="PiggyBac transposable element-derived protein" evidence="1">
    <location>
        <begin position="98"/>
        <end position="271"/>
    </location>
</feature>
<dbReference type="AlphaFoldDB" id="A0AAD5LS79"/>
<dbReference type="PANTHER" id="PTHR46599:SF3">
    <property type="entry name" value="PIGGYBAC TRANSPOSABLE ELEMENT-DERIVED PROTEIN 4"/>
    <property type="match status" value="1"/>
</dbReference>
<dbReference type="Proteomes" id="UP001209570">
    <property type="component" value="Unassembled WGS sequence"/>
</dbReference>
<accession>A0AAD5LS79</accession>
<proteinExistence type="predicted"/>
<evidence type="ECO:0000313" key="3">
    <source>
        <dbReference type="Proteomes" id="UP001209570"/>
    </source>
</evidence>
<evidence type="ECO:0000313" key="2">
    <source>
        <dbReference type="EMBL" id="KAJ0391969.1"/>
    </source>
</evidence>
<evidence type="ECO:0000259" key="1">
    <source>
        <dbReference type="Pfam" id="PF13843"/>
    </source>
</evidence>